<dbReference type="InterPro" id="IPR001360">
    <property type="entry name" value="Glyco_hydro_1"/>
</dbReference>
<evidence type="ECO:0008006" key="8">
    <source>
        <dbReference type="Google" id="ProtNLM"/>
    </source>
</evidence>
<evidence type="ECO:0000313" key="7">
    <source>
        <dbReference type="EMBL" id="VFU36824.1"/>
    </source>
</evidence>
<dbReference type="PROSITE" id="PS00572">
    <property type="entry name" value="GLYCOSYL_HYDROL_F1_1"/>
    <property type="match status" value="1"/>
</dbReference>
<comment type="similarity">
    <text evidence="1 5">Belongs to the glycosyl hydrolase 1 family.</text>
</comment>
<evidence type="ECO:0000256" key="2">
    <source>
        <dbReference type="ARBA" id="ARBA00022801"/>
    </source>
</evidence>
<dbReference type="PANTHER" id="PTHR10353:SF175">
    <property type="entry name" value="BETA-GLUCOSIDASE 18-LIKE ISOFORM X1"/>
    <property type="match status" value="1"/>
</dbReference>
<dbReference type="InterPro" id="IPR017853">
    <property type="entry name" value="GH"/>
</dbReference>
<accession>A0A6N2L803</accession>
<dbReference type="InterPro" id="IPR018120">
    <property type="entry name" value="Glyco_hydro_1_AS"/>
</dbReference>
<gene>
    <name evidence="7" type="ORF">SVIM_LOCUS189595</name>
</gene>
<dbReference type="AlphaFoldDB" id="A0A6N2L803"/>
<sequence length="539" mass="62755">MARSEEEKEKLERQEVFIRTRFICSAFKKRNTMQARRIQFLFLSFLILLKYPSHARSSDDEDVKRSDFPDEFFFGTSTSSYQVEGAYMEDGKGLNNWDVFSHIPGNIKNNDNGDIADNHYYRFLEDIELMRSLGTNAYRFSISWTRILPRGKFGQVNPRGIMFYNKLIDNLLERGIKPFVTIHHHDIPQELVDRYGGWLSPLMQEDFVYFAEICFKSFGDRIKNWITMNEPNLLRLLTPNLLVDMSYIRGWYPPAHCSPPFGNCSAGNSDIEPLIAMHNMILGHAKAVKLYRELFQLKQEYFEPLRDNEFDRQAVIYGDYPAEMRLYLGSALPTFSPEEINYVKGSLDFIGMNFYTSLYAKDCIHSACISGWDRPIRGFVYTTGERDGDPIGGRCGNPRFFVVPEGMEKIVSYMKERYSNMPMFVTENGFSPPQQNNQVQDLLQDTNRVDFHKSYLAALARAIRNGADVRGYFVWSLIDNFEWIDGYSQQFGLYYVDRQTRVPSFRRSGIKNSLQMALLITAMKKILPQDHLETQMPQY</sequence>
<keyword evidence="2 6" id="KW-0378">Hydrolase</keyword>
<dbReference type="InterPro" id="IPR033132">
    <property type="entry name" value="GH_1_N_CS"/>
</dbReference>
<keyword evidence="3 6" id="KW-0326">Glycosidase</keyword>
<dbReference type="GO" id="GO:0008422">
    <property type="term" value="F:beta-glucosidase activity"/>
    <property type="evidence" value="ECO:0007669"/>
    <property type="project" value="TreeGrafter"/>
</dbReference>
<dbReference type="SUPFAM" id="SSF51445">
    <property type="entry name" value="(Trans)glycosidases"/>
    <property type="match status" value="1"/>
</dbReference>
<evidence type="ECO:0000256" key="6">
    <source>
        <dbReference type="RuleBase" id="RU004468"/>
    </source>
</evidence>
<dbReference type="PROSITE" id="PS00653">
    <property type="entry name" value="GLYCOSYL_HYDROL_F1_2"/>
    <property type="match status" value="1"/>
</dbReference>
<dbReference type="FunFam" id="3.20.20.80:FF:000020">
    <property type="entry name" value="Beta-glucosidase 12"/>
    <property type="match status" value="1"/>
</dbReference>
<protein>
    <recommendedName>
        <fullName evidence="8">Beta-glucosidase</fullName>
    </recommendedName>
</protein>
<evidence type="ECO:0000256" key="1">
    <source>
        <dbReference type="ARBA" id="ARBA00010838"/>
    </source>
</evidence>
<dbReference type="GO" id="GO:0005975">
    <property type="term" value="P:carbohydrate metabolic process"/>
    <property type="evidence" value="ECO:0007669"/>
    <property type="project" value="InterPro"/>
</dbReference>
<dbReference type="PRINTS" id="PR00131">
    <property type="entry name" value="GLHYDRLASE1"/>
</dbReference>
<dbReference type="Pfam" id="PF00232">
    <property type="entry name" value="Glyco_hydro_1"/>
    <property type="match status" value="2"/>
</dbReference>
<evidence type="ECO:0000256" key="5">
    <source>
        <dbReference type="RuleBase" id="RU003690"/>
    </source>
</evidence>
<evidence type="ECO:0000256" key="3">
    <source>
        <dbReference type="ARBA" id="ARBA00023295"/>
    </source>
</evidence>
<evidence type="ECO:0000256" key="4">
    <source>
        <dbReference type="PROSITE-ProRule" id="PRU10055"/>
    </source>
</evidence>
<dbReference type="PANTHER" id="PTHR10353">
    <property type="entry name" value="GLYCOSYL HYDROLASE"/>
    <property type="match status" value="1"/>
</dbReference>
<dbReference type="EMBL" id="CAADRP010001180">
    <property type="protein sequence ID" value="VFU36824.1"/>
    <property type="molecule type" value="Genomic_DNA"/>
</dbReference>
<reference evidence="7" key="1">
    <citation type="submission" date="2019-03" db="EMBL/GenBank/DDBJ databases">
        <authorList>
            <person name="Mank J."/>
            <person name="Almeida P."/>
        </authorList>
    </citation>
    <scope>NUCLEOTIDE SEQUENCE</scope>
    <source>
        <strain evidence="7">78183</strain>
    </source>
</reference>
<name>A0A6N2L803_SALVM</name>
<organism evidence="7">
    <name type="scientific">Salix viminalis</name>
    <name type="common">Common osier</name>
    <name type="synonym">Basket willow</name>
    <dbReference type="NCBI Taxonomy" id="40686"/>
    <lineage>
        <taxon>Eukaryota</taxon>
        <taxon>Viridiplantae</taxon>
        <taxon>Streptophyta</taxon>
        <taxon>Embryophyta</taxon>
        <taxon>Tracheophyta</taxon>
        <taxon>Spermatophyta</taxon>
        <taxon>Magnoliopsida</taxon>
        <taxon>eudicotyledons</taxon>
        <taxon>Gunneridae</taxon>
        <taxon>Pentapetalae</taxon>
        <taxon>rosids</taxon>
        <taxon>fabids</taxon>
        <taxon>Malpighiales</taxon>
        <taxon>Salicaceae</taxon>
        <taxon>Saliceae</taxon>
        <taxon>Salix</taxon>
    </lineage>
</organism>
<dbReference type="Gene3D" id="3.20.20.80">
    <property type="entry name" value="Glycosidases"/>
    <property type="match status" value="1"/>
</dbReference>
<proteinExistence type="inferred from homology"/>
<feature type="active site" description="Nucleophile" evidence="4">
    <location>
        <position position="427"/>
    </location>
</feature>